<dbReference type="Pfam" id="PF13864">
    <property type="entry name" value="Enkurin"/>
    <property type="match status" value="1"/>
</dbReference>
<feature type="non-terminal residue" evidence="8">
    <location>
        <position position="325"/>
    </location>
</feature>
<keyword evidence="9" id="KW-1185">Reference proteome</keyword>
<comment type="subcellular location">
    <subcellularLocation>
        <location evidence="1">Cell projection</location>
        <location evidence="1">Cilium</location>
    </subcellularLocation>
    <subcellularLocation>
        <location evidence="2">Cytoplasm</location>
        <location evidence="2">Cytoskeleton</location>
    </subcellularLocation>
</comment>
<dbReference type="GeneID" id="20327715"/>
<dbReference type="Proteomes" id="UP000054324">
    <property type="component" value="Unassembled WGS sequence"/>
</dbReference>
<dbReference type="KEGG" id="ovi:T265_13548"/>
<reference evidence="8 9" key="1">
    <citation type="submission" date="2013-11" db="EMBL/GenBank/DDBJ databases">
        <title>Opisthorchis viverrini - life in the bile duct.</title>
        <authorList>
            <person name="Young N.D."/>
            <person name="Nagarajan N."/>
            <person name="Lin S.J."/>
            <person name="Korhonen P.K."/>
            <person name="Jex A.R."/>
            <person name="Hall R.S."/>
            <person name="Safavi-Hemami H."/>
            <person name="Kaewkong W."/>
            <person name="Bertrand D."/>
            <person name="Gao S."/>
            <person name="Seet Q."/>
            <person name="Wongkham S."/>
            <person name="Teh B.T."/>
            <person name="Wongkham C."/>
            <person name="Intapan P.M."/>
            <person name="Maleewong W."/>
            <person name="Yang X."/>
            <person name="Hu M."/>
            <person name="Wang Z."/>
            <person name="Hofmann A."/>
            <person name="Sternberg P.W."/>
            <person name="Tan P."/>
            <person name="Wang J."/>
            <person name="Gasser R.B."/>
        </authorList>
    </citation>
    <scope>NUCLEOTIDE SEQUENCE [LARGE SCALE GENOMIC DNA]</scope>
</reference>
<dbReference type="InterPro" id="IPR052102">
    <property type="entry name" value="Enkurin_domain-protein"/>
</dbReference>
<keyword evidence="5" id="KW-0966">Cell projection</keyword>
<dbReference type="EMBL" id="KL596696">
    <property type="protein sequence ID" value="KER28565.1"/>
    <property type="molecule type" value="Genomic_DNA"/>
</dbReference>
<evidence type="ECO:0000256" key="3">
    <source>
        <dbReference type="ARBA" id="ARBA00022490"/>
    </source>
</evidence>
<dbReference type="GO" id="GO:0001669">
    <property type="term" value="C:acrosomal vesicle"/>
    <property type="evidence" value="ECO:0007669"/>
    <property type="project" value="TreeGrafter"/>
</dbReference>
<dbReference type="RefSeq" id="XP_009167695.1">
    <property type="nucleotide sequence ID" value="XM_009169431.1"/>
</dbReference>
<dbReference type="CTD" id="20327715"/>
<protein>
    <recommendedName>
        <fullName evidence="7">Enkurin domain-containing protein</fullName>
    </recommendedName>
</protein>
<proteinExistence type="predicted"/>
<evidence type="ECO:0000256" key="4">
    <source>
        <dbReference type="ARBA" id="ARBA00023212"/>
    </source>
</evidence>
<evidence type="ECO:0000259" key="7">
    <source>
        <dbReference type="PROSITE" id="PS51665"/>
    </source>
</evidence>
<keyword evidence="4" id="KW-0206">Cytoskeleton</keyword>
<name>A0A074ZZ15_OPIVI</name>
<dbReference type="PANTHER" id="PTHR21490">
    <property type="entry name" value="ENKURIN-RELATED"/>
    <property type="match status" value="1"/>
</dbReference>
<feature type="domain" description="Enkurin" evidence="7">
    <location>
        <begin position="214"/>
        <end position="306"/>
    </location>
</feature>
<evidence type="ECO:0000256" key="5">
    <source>
        <dbReference type="ARBA" id="ARBA00023273"/>
    </source>
</evidence>
<feature type="region of interest" description="Disordered" evidence="6">
    <location>
        <begin position="55"/>
        <end position="75"/>
    </location>
</feature>
<keyword evidence="3" id="KW-0963">Cytoplasm</keyword>
<sequence>MADKVKSKECSTEVTLTIPPIGPREYIHNLIPQIRPDILSRYPCLPKIRVDKKKLGDPPKTYPMKTMGPPSKDRLSPLVYPNKHSFMKKQSKKPYVKLVNHTVQDCLRAQERQRAEAALKSESADTKTTENATADIPQKCLKRVRNNVNWVTRNAISAITAEPGFRYPRGSRRQIVDTRKGDKYRLISERTTSGLEPIYAYRKGLGKVPAYIIKRNRMIKETQELLAKYINEKELQATDYLLTDKQREELLTGLKAAWDRYNRKYLGLASINDTLKGKAYKAFLEKQLDSLKEDIELVESHRFLFVEAEKDPSGDGRKVMNHICV</sequence>
<dbReference type="GO" id="GO:0005516">
    <property type="term" value="F:calmodulin binding"/>
    <property type="evidence" value="ECO:0007669"/>
    <property type="project" value="TreeGrafter"/>
</dbReference>
<dbReference type="GO" id="GO:0005879">
    <property type="term" value="C:axonemal microtubule"/>
    <property type="evidence" value="ECO:0007669"/>
    <property type="project" value="TreeGrafter"/>
</dbReference>
<dbReference type="OrthoDB" id="2123594at2759"/>
<dbReference type="InterPro" id="IPR027012">
    <property type="entry name" value="Enkurin_dom"/>
</dbReference>
<evidence type="ECO:0000313" key="8">
    <source>
        <dbReference type="EMBL" id="KER28565.1"/>
    </source>
</evidence>
<organism evidence="8 9">
    <name type="scientific">Opisthorchis viverrini</name>
    <name type="common">Southeast Asian liver fluke</name>
    <dbReference type="NCBI Taxonomy" id="6198"/>
    <lineage>
        <taxon>Eukaryota</taxon>
        <taxon>Metazoa</taxon>
        <taxon>Spiralia</taxon>
        <taxon>Lophotrochozoa</taxon>
        <taxon>Platyhelminthes</taxon>
        <taxon>Trematoda</taxon>
        <taxon>Digenea</taxon>
        <taxon>Opisthorchiida</taxon>
        <taxon>Opisthorchiata</taxon>
        <taxon>Opisthorchiidae</taxon>
        <taxon>Opisthorchis</taxon>
    </lineage>
</organism>
<dbReference type="PANTHER" id="PTHR21490:SF0">
    <property type="entry name" value="ENKURIN"/>
    <property type="match status" value="1"/>
</dbReference>
<accession>A0A074ZZ15</accession>
<evidence type="ECO:0000256" key="2">
    <source>
        <dbReference type="ARBA" id="ARBA00004245"/>
    </source>
</evidence>
<gene>
    <name evidence="8" type="ORF">T265_13548</name>
</gene>
<evidence type="ECO:0000256" key="1">
    <source>
        <dbReference type="ARBA" id="ARBA00004138"/>
    </source>
</evidence>
<evidence type="ECO:0000256" key="6">
    <source>
        <dbReference type="SAM" id="MobiDB-lite"/>
    </source>
</evidence>
<evidence type="ECO:0000313" key="9">
    <source>
        <dbReference type="Proteomes" id="UP000054324"/>
    </source>
</evidence>
<dbReference type="AlphaFoldDB" id="A0A074ZZ15"/>
<dbReference type="PROSITE" id="PS51665">
    <property type="entry name" value="ENKURIN"/>
    <property type="match status" value="1"/>
</dbReference>